<dbReference type="InterPro" id="IPR036688">
    <property type="entry name" value="MoeA_C_domain_IV_sf"/>
</dbReference>
<dbReference type="Pfam" id="PF00994">
    <property type="entry name" value="MoCF_biosynth"/>
    <property type="match status" value="1"/>
</dbReference>
<dbReference type="InterPro" id="IPR005110">
    <property type="entry name" value="MoeA_linker/N"/>
</dbReference>
<dbReference type="EMBL" id="JAVAIM010000001">
    <property type="protein sequence ID" value="MDP4575903.1"/>
    <property type="molecule type" value="Genomic_DNA"/>
</dbReference>
<dbReference type="EC" id="2.10.1.1" evidence="4"/>
<dbReference type="SUPFAM" id="SSF53218">
    <property type="entry name" value="Molybdenum cofactor biosynthesis proteins"/>
    <property type="match status" value="1"/>
</dbReference>
<dbReference type="Gene3D" id="3.40.980.10">
    <property type="entry name" value="MoaB/Mog-like domain"/>
    <property type="match status" value="1"/>
</dbReference>
<dbReference type="Gene3D" id="2.40.340.10">
    <property type="entry name" value="MoeA, C-terminal, domain IV"/>
    <property type="match status" value="1"/>
</dbReference>
<name>A0ABT9HRY0_9SPHN</name>
<dbReference type="InterPro" id="IPR038987">
    <property type="entry name" value="MoeA-like"/>
</dbReference>
<organism evidence="6 7">
    <name type="scientific">Qipengyuania profundimaris</name>
    <dbReference type="NCBI Taxonomy" id="3067652"/>
    <lineage>
        <taxon>Bacteria</taxon>
        <taxon>Pseudomonadati</taxon>
        <taxon>Pseudomonadota</taxon>
        <taxon>Alphaproteobacteria</taxon>
        <taxon>Sphingomonadales</taxon>
        <taxon>Erythrobacteraceae</taxon>
        <taxon>Qipengyuania</taxon>
    </lineage>
</organism>
<proteinExistence type="inferred from homology"/>
<comment type="cofactor">
    <cofactor evidence="4">
        <name>Mg(2+)</name>
        <dbReference type="ChEBI" id="CHEBI:18420"/>
    </cofactor>
</comment>
<keyword evidence="4" id="KW-0460">Magnesium</keyword>
<dbReference type="InterPro" id="IPR001453">
    <property type="entry name" value="MoaB/Mog_dom"/>
</dbReference>
<evidence type="ECO:0000313" key="7">
    <source>
        <dbReference type="Proteomes" id="UP001240639"/>
    </source>
</evidence>
<keyword evidence="4" id="KW-0808">Transferase</keyword>
<comment type="pathway">
    <text evidence="4">Cofactor biosynthesis; molybdopterin biosynthesis.</text>
</comment>
<dbReference type="Gene3D" id="3.90.105.10">
    <property type="entry name" value="Molybdopterin biosynthesis moea protein, domain 2"/>
    <property type="match status" value="1"/>
</dbReference>
<dbReference type="InterPro" id="IPR036425">
    <property type="entry name" value="MoaB/Mog-like_dom_sf"/>
</dbReference>
<dbReference type="RefSeq" id="WP_305933141.1">
    <property type="nucleotide sequence ID" value="NZ_JAVAIM010000001.1"/>
</dbReference>
<keyword evidence="4" id="KW-0479">Metal-binding</keyword>
<gene>
    <name evidence="6" type="ORF">Q9K02_12190</name>
</gene>
<feature type="domain" description="MoaB/Mog" evidence="5">
    <location>
        <begin position="174"/>
        <end position="313"/>
    </location>
</feature>
<dbReference type="SUPFAM" id="SSF63867">
    <property type="entry name" value="MoeA C-terminal domain-like"/>
    <property type="match status" value="1"/>
</dbReference>
<accession>A0ABT9HRY0</accession>
<dbReference type="CDD" id="cd00887">
    <property type="entry name" value="MoeA"/>
    <property type="match status" value="1"/>
</dbReference>
<keyword evidence="7" id="KW-1185">Reference proteome</keyword>
<dbReference type="Gene3D" id="2.170.190.11">
    <property type="entry name" value="Molybdopterin biosynthesis moea protein, domain 3"/>
    <property type="match status" value="1"/>
</dbReference>
<comment type="function">
    <text evidence="1 4">Catalyzes the insertion of molybdate into adenylated molybdopterin with the concomitant release of AMP.</text>
</comment>
<comment type="caution">
    <text evidence="6">The sequence shown here is derived from an EMBL/GenBank/DDBJ whole genome shotgun (WGS) entry which is preliminary data.</text>
</comment>
<dbReference type="PANTHER" id="PTHR10192:SF5">
    <property type="entry name" value="GEPHYRIN"/>
    <property type="match status" value="1"/>
</dbReference>
<comment type="catalytic activity">
    <reaction evidence="3">
        <text>adenylyl-molybdopterin + molybdate = Mo-molybdopterin + AMP + H(+)</text>
        <dbReference type="Rhea" id="RHEA:35047"/>
        <dbReference type="ChEBI" id="CHEBI:15378"/>
        <dbReference type="ChEBI" id="CHEBI:36264"/>
        <dbReference type="ChEBI" id="CHEBI:62727"/>
        <dbReference type="ChEBI" id="CHEBI:71302"/>
        <dbReference type="ChEBI" id="CHEBI:456215"/>
        <dbReference type="EC" id="2.10.1.1"/>
    </reaction>
</comment>
<dbReference type="SUPFAM" id="SSF63882">
    <property type="entry name" value="MoeA N-terminal region -like"/>
    <property type="match status" value="1"/>
</dbReference>
<protein>
    <recommendedName>
        <fullName evidence="4">Molybdopterin molybdenumtransferase</fullName>
        <ecNumber evidence="4">2.10.1.1</ecNumber>
    </recommendedName>
</protein>
<dbReference type="Proteomes" id="UP001240639">
    <property type="component" value="Unassembled WGS sequence"/>
</dbReference>
<evidence type="ECO:0000256" key="2">
    <source>
        <dbReference type="ARBA" id="ARBA00010763"/>
    </source>
</evidence>
<evidence type="ECO:0000256" key="4">
    <source>
        <dbReference type="RuleBase" id="RU365090"/>
    </source>
</evidence>
<dbReference type="PANTHER" id="PTHR10192">
    <property type="entry name" value="MOLYBDOPTERIN BIOSYNTHESIS PROTEIN"/>
    <property type="match status" value="1"/>
</dbReference>
<reference evidence="6 7" key="1">
    <citation type="submission" date="2023-08" db="EMBL/GenBank/DDBJ databases">
        <title>genomic of G39.</title>
        <authorList>
            <person name="Wang Y."/>
        </authorList>
    </citation>
    <scope>NUCLEOTIDE SEQUENCE [LARGE SCALE GENOMIC DNA]</scope>
    <source>
        <strain evidence="6 7">G39</strain>
    </source>
</reference>
<comment type="similarity">
    <text evidence="2 4">Belongs to the MoeA family.</text>
</comment>
<keyword evidence="4" id="KW-0500">Molybdenum</keyword>
<dbReference type="Pfam" id="PF03453">
    <property type="entry name" value="MoeA_N"/>
    <property type="match status" value="1"/>
</dbReference>
<sequence>MPDFDEAIALLEAAVSPLGTETVSLEHVAGRYLAERLTARSDAPRRDCSVMDGYAVVETSTQAGDWLDCIGEVRAGQLPEQALEPGQAMRIFTGAFLPEGADCVIMQEYAERDGDRVRFREGFGPARHVRQTGSDFRRGDVLVPAGARLTPQAMVAGAAADRAEVEVRHRPRVAIIATGDELVEPGDAYADEATLADSASYGVAAMARAAGGEVTYTARGGDDLEQLSQLAGAALDAADCVVVTGGASVGDYDLARPMFAEHGLEEVFARLPIRPGRPVWFGMVQGKAVLGLPGNPTSAMVTARLFLRPLLACLQGGSTASELAFMPMVLGADFGETGSRETFVRAASGAGGLLPLGNQQSGAQAPLLDAHWLIRRPPGSGAEQAGAIVSALEF</sequence>
<keyword evidence="4" id="KW-0501">Molybdenum cofactor biosynthesis</keyword>
<evidence type="ECO:0000256" key="1">
    <source>
        <dbReference type="ARBA" id="ARBA00002901"/>
    </source>
</evidence>
<evidence type="ECO:0000313" key="6">
    <source>
        <dbReference type="EMBL" id="MDP4575903.1"/>
    </source>
</evidence>
<evidence type="ECO:0000256" key="3">
    <source>
        <dbReference type="ARBA" id="ARBA00047317"/>
    </source>
</evidence>
<dbReference type="InterPro" id="IPR036135">
    <property type="entry name" value="MoeA_linker/N_sf"/>
</dbReference>
<dbReference type="SMART" id="SM00852">
    <property type="entry name" value="MoCF_biosynth"/>
    <property type="match status" value="1"/>
</dbReference>
<evidence type="ECO:0000259" key="5">
    <source>
        <dbReference type="SMART" id="SM00852"/>
    </source>
</evidence>